<evidence type="ECO:0000313" key="2">
    <source>
        <dbReference type="EMBL" id="SDI18786.1"/>
    </source>
</evidence>
<organism evidence="2 3">
    <name type="scientific">Nonomuraea jiangxiensis</name>
    <dbReference type="NCBI Taxonomy" id="633440"/>
    <lineage>
        <taxon>Bacteria</taxon>
        <taxon>Bacillati</taxon>
        <taxon>Actinomycetota</taxon>
        <taxon>Actinomycetes</taxon>
        <taxon>Streptosporangiales</taxon>
        <taxon>Streptosporangiaceae</taxon>
        <taxon>Nonomuraea</taxon>
    </lineage>
</organism>
<dbReference type="GO" id="GO:0031177">
    <property type="term" value="F:phosphopantetheine binding"/>
    <property type="evidence" value="ECO:0007669"/>
    <property type="project" value="TreeGrafter"/>
</dbReference>
<dbReference type="GO" id="GO:0003824">
    <property type="term" value="F:catalytic activity"/>
    <property type="evidence" value="ECO:0007669"/>
    <property type="project" value="InterPro"/>
</dbReference>
<keyword evidence="3" id="KW-1185">Reference proteome</keyword>
<evidence type="ECO:0000313" key="3">
    <source>
        <dbReference type="Proteomes" id="UP000199202"/>
    </source>
</evidence>
<proteinExistence type="predicted"/>
<dbReference type="Gene3D" id="3.30.559.30">
    <property type="entry name" value="Nonribosomal peptide synthetase, condensation domain"/>
    <property type="match status" value="1"/>
</dbReference>
<dbReference type="Gene3D" id="3.30.559.10">
    <property type="entry name" value="Chloramphenicol acetyltransferase-like domain"/>
    <property type="match status" value="1"/>
</dbReference>
<dbReference type="AlphaFoldDB" id="A0A1G8IIN3"/>
<protein>
    <submittedName>
        <fullName evidence="2">Condensation domain-containing protein</fullName>
    </submittedName>
</protein>
<dbReference type="PANTHER" id="PTHR45527:SF1">
    <property type="entry name" value="FATTY ACID SYNTHASE"/>
    <property type="match status" value="1"/>
</dbReference>
<dbReference type="GO" id="GO:0043041">
    <property type="term" value="P:amino acid activation for nonribosomal peptide biosynthetic process"/>
    <property type="evidence" value="ECO:0007669"/>
    <property type="project" value="TreeGrafter"/>
</dbReference>
<dbReference type="SUPFAM" id="SSF52777">
    <property type="entry name" value="CoA-dependent acyltransferases"/>
    <property type="match status" value="2"/>
</dbReference>
<dbReference type="EMBL" id="FNDJ01000004">
    <property type="protein sequence ID" value="SDI18786.1"/>
    <property type="molecule type" value="Genomic_DNA"/>
</dbReference>
<dbReference type="GO" id="GO:0044550">
    <property type="term" value="P:secondary metabolite biosynthetic process"/>
    <property type="evidence" value="ECO:0007669"/>
    <property type="project" value="TreeGrafter"/>
</dbReference>
<reference evidence="2 3" key="1">
    <citation type="submission" date="2016-10" db="EMBL/GenBank/DDBJ databases">
        <authorList>
            <person name="de Groot N.N."/>
        </authorList>
    </citation>
    <scope>NUCLEOTIDE SEQUENCE [LARGE SCALE GENOMIC DNA]</scope>
    <source>
        <strain evidence="2 3">CGMCC 4.6533</strain>
    </source>
</reference>
<dbReference type="GO" id="GO:0008610">
    <property type="term" value="P:lipid biosynthetic process"/>
    <property type="evidence" value="ECO:0007669"/>
    <property type="project" value="UniProtKB-ARBA"/>
</dbReference>
<dbReference type="RefSeq" id="WP_090930952.1">
    <property type="nucleotide sequence ID" value="NZ_FNDJ01000004.1"/>
</dbReference>
<dbReference type="STRING" id="633440.SAMN05421869_104504"/>
<dbReference type="GO" id="GO:0005737">
    <property type="term" value="C:cytoplasm"/>
    <property type="evidence" value="ECO:0007669"/>
    <property type="project" value="TreeGrafter"/>
</dbReference>
<dbReference type="OrthoDB" id="2472181at2"/>
<accession>A0A1G8IIN3</accession>
<sequence length="468" mass="52378">MVETSLWKAPVPTAERPAGANGVDRIPLSYQQDFLRLVDMGDEAGPFGPRYTIVGGWRLTGPLDLDALQGALDDVVARHEALRSTIIRAEDDSHQRVLPPLPVNMRVRSLSADDPGSRDRVAEEFLNEIEAGTLTMREVPVLRTVLGRFDDQDAVLVVAAHHTQVDGWSIQVIMRDLATCYAARVEHRTPDLAPARQYREFVTWQRGQADSQAVRDARAYWRRKLRGARMTGIKMDRPRLAGAPCDSAWYRFLVPEEYRAATLRLSSKLRCSPFMLLMAAYTVLLHRVTGERDIVLPTFTLGRREPWTHEIVGSFNNFLPLRTDISGCADFRDVVARARQTCLEAYAQEISFLELMEEAPELMDSVTEDDYTSCGFEVVQSPFIMGGESAGGLVFTAMRRRLLSHALGSEIPDGALWALELQASGGMVGKLGYVKAQFDESSMIAIVDEFVRVLKHTVCDPDRPLDRI</sequence>
<dbReference type="InterPro" id="IPR001242">
    <property type="entry name" value="Condensation_dom"/>
</dbReference>
<feature type="domain" description="Condensation" evidence="1">
    <location>
        <begin position="58"/>
        <end position="467"/>
    </location>
</feature>
<dbReference type="Pfam" id="PF00668">
    <property type="entry name" value="Condensation"/>
    <property type="match status" value="1"/>
</dbReference>
<name>A0A1G8IIN3_9ACTN</name>
<dbReference type="InterPro" id="IPR023213">
    <property type="entry name" value="CAT-like_dom_sf"/>
</dbReference>
<evidence type="ECO:0000259" key="1">
    <source>
        <dbReference type="Pfam" id="PF00668"/>
    </source>
</evidence>
<dbReference type="Proteomes" id="UP000199202">
    <property type="component" value="Unassembled WGS sequence"/>
</dbReference>
<dbReference type="PANTHER" id="PTHR45527">
    <property type="entry name" value="NONRIBOSOMAL PEPTIDE SYNTHETASE"/>
    <property type="match status" value="1"/>
</dbReference>
<gene>
    <name evidence="2" type="ORF">SAMN05421869_104504</name>
</gene>